<dbReference type="Proteomes" id="UP000024284">
    <property type="component" value="Unassembled WGS sequence"/>
</dbReference>
<protein>
    <submittedName>
        <fullName evidence="5">Nitroreductase</fullName>
    </submittedName>
</protein>
<dbReference type="Gene3D" id="3.40.109.10">
    <property type="entry name" value="NADH Oxidase"/>
    <property type="match status" value="1"/>
</dbReference>
<dbReference type="PANTHER" id="PTHR23026:SF90">
    <property type="entry name" value="IODOTYROSINE DEIODINASE 1"/>
    <property type="match status" value="1"/>
</dbReference>
<reference evidence="5" key="1">
    <citation type="submission" date="2014-08" db="EMBL/GenBank/DDBJ databases">
        <title>Draft genome sequences of Sphingobium herbicidovorans.</title>
        <authorList>
            <person name="Gan H.M."/>
            <person name="Gan H.Y."/>
            <person name="Savka M.A."/>
        </authorList>
    </citation>
    <scope>NUCLEOTIDE SEQUENCE [LARGE SCALE GENOMIC DNA]</scope>
    <source>
        <strain evidence="5">NBRC 16415</strain>
    </source>
</reference>
<accession>A0A086PC10</accession>
<gene>
    <name evidence="5" type="ORF">BV98_001295</name>
</gene>
<sequence length="247" mass="27240">MEQIDRKPLDTDQGKWTEESAVLSRLLAERYSCRSYRPEPVSRPEIERMLEIAQMSASWCNSQPWQVIVTEGAGTERLRQLLFDQAAADAAASGGPVFAPDFPFPTAYRGVYKERQREVGWQLYESVGIAFGDRVASGRQVLENFRLFGAPNALIVTSPRDLGTYGAIDCGLYVGSLLLAAQSLGLGMIPQAALAIYGPLIHEHFNVPDDRMVVLGASFGYPDEAHPANSFRSRRASIADAVEWVSQ</sequence>
<evidence type="ECO:0000256" key="1">
    <source>
        <dbReference type="ARBA" id="ARBA00022630"/>
    </source>
</evidence>
<name>A0A086PC10_SPHHM</name>
<evidence type="ECO:0000313" key="6">
    <source>
        <dbReference type="Proteomes" id="UP000024284"/>
    </source>
</evidence>
<dbReference type="AlphaFoldDB" id="A0A086PC10"/>
<keyword evidence="2" id="KW-0288">FMN</keyword>
<dbReference type="PANTHER" id="PTHR23026">
    <property type="entry name" value="NADPH NITROREDUCTASE"/>
    <property type="match status" value="1"/>
</dbReference>
<keyword evidence="6" id="KW-1185">Reference proteome</keyword>
<dbReference type="STRING" id="76947.GCA_002080435_04053"/>
<evidence type="ECO:0000256" key="2">
    <source>
        <dbReference type="ARBA" id="ARBA00022643"/>
    </source>
</evidence>
<proteinExistence type="predicted"/>
<dbReference type="InterPro" id="IPR029479">
    <property type="entry name" value="Nitroreductase"/>
</dbReference>
<dbReference type="InterPro" id="IPR050627">
    <property type="entry name" value="Nitroreductase/BluB"/>
</dbReference>
<dbReference type="GO" id="GO:0016491">
    <property type="term" value="F:oxidoreductase activity"/>
    <property type="evidence" value="ECO:0007669"/>
    <property type="project" value="UniProtKB-KW"/>
</dbReference>
<evidence type="ECO:0000256" key="3">
    <source>
        <dbReference type="ARBA" id="ARBA00023002"/>
    </source>
</evidence>
<dbReference type="SUPFAM" id="SSF55469">
    <property type="entry name" value="FMN-dependent nitroreductase-like"/>
    <property type="match status" value="1"/>
</dbReference>
<keyword evidence="3" id="KW-0560">Oxidoreductase</keyword>
<feature type="domain" description="Nitroreductase" evidence="4">
    <location>
        <begin position="28"/>
        <end position="221"/>
    </location>
</feature>
<dbReference type="EMBL" id="JFZA02000008">
    <property type="protein sequence ID" value="KFG90928.1"/>
    <property type="molecule type" value="Genomic_DNA"/>
</dbReference>
<dbReference type="InterPro" id="IPR000415">
    <property type="entry name" value="Nitroreductase-like"/>
</dbReference>
<evidence type="ECO:0000259" key="4">
    <source>
        <dbReference type="Pfam" id="PF00881"/>
    </source>
</evidence>
<keyword evidence="1" id="KW-0285">Flavoprotein</keyword>
<dbReference type="Pfam" id="PF00881">
    <property type="entry name" value="Nitroreductase"/>
    <property type="match status" value="1"/>
</dbReference>
<dbReference type="PATRIC" id="fig|1219045.3.peg.1325"/>
<comment type="caution">
    <text evidence="5">The sequence shown here is derived from an EMBL/GenBank/DDBJ whole genome shotgun (WGS) entry which is preliminary data.</text>
</comment>
<organism evidence="5 6">
    <name type="scientific">Sphingobium herbicidovorans (strain ATCC 700291 / DSM 11019 / CCUG 56400 / KCTC 2939 / LMG 18315 / NBRC 16415 / MH)</name>
    <name type="common">Sphingomonas herbicidovorans</name>
    <dbReference type="NCBI Taxonomy" id="1219045"/>
    <lineage>
        <taxon>Bacteria</taxon>
        <taxon>Pseudomonadati</taxon>
        <taxon>Pseudomonadota</taxon>
        <taxon>Alphaproteobacteria</taxon>
        <taxon>Sphingomonadales</taxon>
        <taxon>Sphingomonadaceae</taxon>
        <taxon>Sphingobium</taxon>
    </lineage>
</organism>
<dbReference type="eggNOG" id="COG0778">
    <property type="taxonomic scope" value="Bacteria"/>
</dbReference>
<dbReference type="CDD" id="cd02136">
    <property type="entry name" value="PnbA_NfnB-like"/>
    <property type="match status" value="1"/>
</dbReference>
<evidence type="ECO:0000313" key="5">
    <source>
        <dbReference type="EMBL" id="KFG90928.1"/>
    </source>
</evidence>
<dbReference type="RefSeq" id="WP_231567948.1">
    <property type="nucleotide sequence ID" value="NZ_BCZD01000023.1"/>
</dbReference>